<feature type="active site" evidence="2">
    <location>
        <position position="183"/>
    </location>
</feature>
<comment type="subcellular location">
    <subcellularLocation>
        <location evidence="1">Cell membrane</location>
    </subcellularLocation>
</comment>
<evidence type="ECO:0000313" key="5">
    <source>
        <dbReference type="Proteomes" id="UP000095209"/>
    </source>
</evidence>
<keyword evidence="5" id="KW-1185">Reference proteome</keyword>
<evidence type="ECO:0000256" key="2">
    <source>
        <dbReference type="PIRSR" id="PIRSR018571-1"/>
    </source>
</evidence>
<dbReference type="OrthoDB" id="2690199at2"/>
<dbReference type="GO" id="GO:0006508">
    <property type="term" value="P:proteolysis"/>
    <property type="evidence" value="ECO:0007669"/>
    <property type="project" value="UniProtKB-KW"/>
</dbReference>
<comment type="function">
    <text evidence="1">Probable aspartic protease that is responsible for the proteolytic cleavage of the RNA polymerase sigma E factor (SigE/spoIIGB) to yield the active peptide in the mother cell during sporulation. Responds to a signal from the forespore that is triggered by the extracellular signal protein SpoIIR.</text>
</comment>
<comment type="caution">
    <text evidence="4">The sequence shown here is derived from an EMBL/GenBank/DDBJ whole genome shotgun (WGS) entry which is preliminary data.</text>
</comment>
<dbReference type="GO" id="GO:0030435">
    <property type="term" value="P:sporulation resulting in formation of a cellular spore"/>
    <property type="evidence" value="ECO:0007669"/>
    <property type="project" value="UniProtKB-KW"/>
</dbReference>
<dbReference type="GO" id="GO:0005886">
    <property type="term" value="C:plasma membrane"/>
    <property type="evidence" value="ECO:0007669"/>
    <property type="project" value="UniProtKB-SubCell"/>
</dbReference>
<keyword evidence="1" id="KW-1003">Cell membrane</keyword>
<dbReference type="EC" id="3.4.23.-" evidence="1"/>
<keyword evidence="1" id="KW-0749">Sporulation</keyword>
<dbReference type="Proteomes" id="UP000095209">
    <property type="component" value="Unassembled WGS sequence"/>
</dbReference>
<dbReference type="STRING" id="1305675.BFG57_06050"/>
<dbReference type="EMBL" id="MJEH01000063">
    <property type="protein sequence ID" value="OEH91176.1"/>
    <property type="molecule type" value="Genomic_DNA"/>
</dbReference>
<keyword evidence="3" id="KW-1133">Transmembrane helix</keyword>
<evidence type="ECO:0000256" key="1">
    <source>
        <dbReference type="PIRNR" id="PIRNR018571"/>
    </source>
</evidence>
<reference evidence="4 5" key="1">
    <citation type="submission" date="2016-08" db="EMBL/GenBank/DDBJ databases">
        <title>Genome of Bacillus solimangrovi GH2-4.</title>
        <authorList>
            <person name="Lim S."/>
            <person name="Kim B.-C."/>
        </authorList>
    </citation>
    <scope>NUCLEOTIDE SEQUENCE [LARGE SCALE GENOMIC DNA]</scope>
    <source>
        <strain evidence="4 5">GH2-4</strain>
    </source>
</reference>
<protein>
    <recommendedName>
        <fullName evidence="1">Sporulation sigma-E factor-processing peptidase</fullName>
        <ecNumber evidence="1">3.4.23.-</ecNumber>
    </recommendedName>
    <alternativeName>
        <fullName evidence="1">Membrane-associated aspartic protease</fullName>
    </alternativeName>
    <alternativeName>
        <fullName evidence="1">Stage II sporulation protein GA</fullName>
    </alternativeName>
</protein>
<dbReference type="NCBIfam" id="TIGR02854">
    <property type="entry name" value="spore_II_GA"/>
    <property type="match status" value="1"/>
</dbReference>
<proteinExistence type="inferred from homology"/>
<sequence length="309" mass="34796">MVVYLDIIWLLNFCIDLSLIALTAIVLKRRLSKWRLIVSSLIASSTVLLYFSPLSFFATQPIGKFLFSFLIIFIAFGYRKFRFFLQGLLTFYVITFMVGGGMIGIHYFLQVESSIANGVLQTQTGGFGSPASWLFVLITFPLIWVLSKKQFSEVETRSFQTEHIVQVEIDIGQTILFMKGLIDSGNKLYDPVTKTPVMIIDIVYAQSQIPHEVLNAVHHPETIGMVEFPSNWGKRLRLIPFQGLGTRNQMLLAVKPDVVTITMGEERIVVHKVLIGLHDGALSSEGDFECILHLDMIKNGKAFVSNQAK</sequence>
<feature type="transmembrane region" description="Helical" evidence="3">
    <location>
        <begin position="34"/>
        <end position="51"/>
    </location>
</feature>
<feature type="transmembrane region" description="Helical" evidence="3">
    <location>
        <begin position="129"/>
        <end position="147"/>
    </location>
</feature>
<dbReference type="RefSeq" id="WP_069718692.1">
    <property type="nucleotide sequence ID" value="NZ_MJEH01000063.1"/>
</dbReference>
<comment type="subunit">
    <text evidence="1">Self-associates. Interacts with SigE. Interacts with SpoIIR.</text>
</comment>
<keyword evidence="1" id="KW-0378">Hydrolase</keyword>
<keyword evidence="1" id="KW-0645">Protease</keyword>
<comment type="similarity">
    <text evidence="1">Belongs to the peptidase U4 family.</text>
</comment>
<organism evidence="4 5">
    <name type="scientific">Bacillus solimangrovi</name>
    <dbReference type="NCBI Taxonomy" id="1305675"/>
    <lineage>
        <taxon>Bacteria</taxon>
        <taxon>Bacillati</taxon>
        <taxon>Bacillota</taxon>
        <taxon>Bacilli</taxon>
        <taxon>Bacillales</taxon>
        <taxon>Bacillaceae</taxon>
        <taxon>Bacillus</taxon>
    </lineage>
</organism>
<dbReference type="GO" id="GO:0004190">
    <property type="term" value="F:aspartic-type endopeptidase activity"/>
    <property type="evidence" value="ECO:0007669"/>
    <property type="project" value="UniProtKB-KW"/>
</dbReference>
<dbReference type="AlphaFoldDB" id="A0A1E5LAR2"/>
<evidence type="ECO:0000313" key="4">
    <source>
        <dbReference type="EMBL" id="OEH91176.1"/>
    </source>
</evidence>
<dbReference type="InterPro" id="IPR005081">
    <property type="entry name" value="SpoIIGA"/>
</dbReference>
<dbReference type="GO" id="GO:0030436">
    <property type="term" value="P:asexual sporulation"/>
    <property type="evidence" value="ECO:0007669"/>
    <property type="project" value="InterPro"/>
</dbReference>
<keyword evidence="3" id="KW-0812">Transmembrane</keyword>
<dbReference type="Pfam" id="PF03419">
    <property type="entry name" value="Peptidase_U4"/>
    <property type="match status" value="1"/>
</dbReference>
<feature type="transmembrane region" description="Helical" evidence="3">
    <location>
        <begin position="88"/>
        <end position="109"/>
    </location>
</feature>
<feature type="transmembrane region" description="Helical" evidence="3">
    <location>
        <begin position="57"/>
        <end position="76"/>
    </location>
</feature>
<evidence type="ECO:0000256" key="3">
    <source>
        <dbReference type="SAM" id="Phobius"/>
    </source>
</evidence>
<dbReference type="PIRSF" id="PIRSF018571">
    <property type="entry name" value="SpoIIGA"/>
    <property type="match status" value="1"/>
</dbReference>
<gene>
    <name evidence="4" type="ORF">BFG57_06050</name>
</gene>
<accession>A0A1E5LAR2</accession>
<keyword evidence="1" id="KW-0064">Aspartyl protease</keyword>
<feature type="transmembrane region" description="Helical" evidence="3">
    <location>
        <begin position="6"/>
        <end position="27"/>
    </location>
</feature>
<name>A0A1E5LAR2_9BACI</name>
<keyword evidence="1 3" id="KW-0472">Membrane</keyword>